<evidence type="ECO:0000313" key="1">
    <source>
        <dbReference type="EMBL" id="SPQ00749.1"/>
    </source>
</evidence>
<organism evidence="1 2">
    <name type="scientific">Candidatus Sulfobium mesophilum</name>
    <dbReference type="NCBI Taxonomy" id="2016548"/>
    <lineage>
        <taxon>Bacteria</taxon>
        <taxon>Pseudomonadati</taxon>
        <taxon>Nitrospirota</taxon>
        <taxon>Nitrospiria</taxon>
        <taxon>Nitrospirales</taxon>
        <taxon>Nitrospiraceae</taxon>
        <taxon>Candidatus Sulfobium</taxon>
    </lineage>
</organism>
<evidence type="ECO:0000313" key="2">
    <source>
        <dbReference type="Proteomes" id="UP000245125"/>
    </source>
</evidence>
<proteinExistence type="predicted"/>
<reference evidence="2" key="1">
    <citation type="submission" date="2018-03" db="EMBL/GenBank/DDBJ databases">
        <authorList>
            <person name="Zecchin S."/>
        </authorList>
    </citation>
    <scope>NUCLEOTIDE SEQUENCE [LARGE SCALE GENOMIC DNA]</scope>
</reference>
<gene>
    <name evidence="1" type="ORF">NBG4_310022</name>
</gene>
<accession>A0A2U3QHC9</accession>
<dbReference type="Proteomes" id="UP000245125">
    <property type="component" value="Unassembled WGS sequence"/>
</dbReference>
<name>A0A2U3QHC9_9BACT</name>
<sequence length="109" mass="12519">MRFGCEKIALDGFHMKKKMVLGIGFYRSEQWPLLLKTAADSHILEKTYDEWMEVLDSSIEKIRANGLEPELVEVDVEELLAFCKKEGLANNASTRSRFIAVLASRKKKR</sequence>
<dbReference type="EMBL" id="OUUY01000077">
    <property type="protein sequence ID" value="SPQ00749.1"/>
    <property type="molecule type" value="Genomic_DNA"/>
</dbReference>
<dbReference type="OrthoDB" id="6638191at2"/>
<dbReference type="AlphaFoldDB" id="A0A2U3QHC9"/>
<keyword evidence="2" id="KW-1185">Reference proteome</keyword>
<protein>
    <submittedName>
        <fullName evidence="1">Uncharacterized protein</fullName>
    </submittedName>
</protein>